<dbReference type="EMBL" id="JASBWT010000010">
    <property type="protein sequence ID" value="KAJ9101116.1"/>
    <property type="molecule type" value="Genomic_DNA"/>
</dbReference>
<proteinExistence type="predicted"/>
<keyword evidence="2" id="KW-1185">Reference proteome</keyword>
<organism evidence="1 2">
    <name type="scientific">Naganishia friedmannii</name>
    <dbReference type="NCBI Taxonomy" id="89922"/>
    <lineage>
        <taxon>Eukaryota</taxon>
        <taxon>Fungi</taxon>
        <taxon>Dikarya</taxon>
        <taxon>Basidiomycota</taxon>
        <taxon>Agaricomycotina</taxon>
        <taxon>Tremellomycetes</taxon>
        <taxon>Filobasidiales</taxon>
        <taxon>Filobasidiaceae</taxon>
        <taxon>Naganishia</taxon>
    </lineage>
</organism>
<name>A0ACC2VQV3_9TREE</name>
<protein>
    <submittedName>
        <fullName evidence="1">Uncharacterized protein</fullName>
    </submittedName>
</protein>
<evidence type="ECO:0000313" key="1">
    <source>
        <dbReference type="EMBL" id="KAJ9101116.1"/>
    </source>
</evidence>
<gene>
    <name evidence="1" type="ORF">QFC21_003334</name>
</gene>
<accession>A0ACC2VQV3</accession>
<reference evidence="1" key="1">
    <citation type="submission" date="2023-04" db="EMBL/GenBank/DDBJ databases">
        <title>Draft Genome sequencing of Naganishia species isolated from polar environments using Oxford Nanopore Technology.</title>
        <authorList>
            <person name="Leo P."/>
            <person name="Venkateswaran K."/>
        </authorList>
    </citation>
    <scope>NUCLEOTIDE SEQUENCE</scope>
    <source>
        <strain evidence="1">MNA-CCFEE 5423</strain>
    </source>
</reference>
<evidence type="ECO:0000313" key="2">
    <source>
        <dbReference type="Proteomes" id="UP001227268"/>
    </source>
</evidence>
<sequence>MALAGPPVIPTELQTYEYAPRIPPSFPTELTLLPNSSYKTAPKYQRYYTYAWTACTGLCVLAALPYLFRGVKSGYWRTGWHVGEYDATPERKEELMFHSDEGAVGDETRPAAPTPAPPRRYSRHSRILTVLHACIQSATLPSIPIPTITALPTLAVFVRGGGTQLADCCRKGYVGLTVGQMVIVAAYAVGVVLCSVQGAQLEYNANRPGFLALAQLTPVILLSTKNNPLGMLLGLGYEKLNWAHRASGRLLWLTVTLHAGLWVDQYRRNGQLGVLKSTENKYGIAAYVMLCLLAVFSVRPVRRRFYEVFWALHLTLRLGRYRFKDAFLLPLDETMTMIHIPDADYGWLPTQHVHVRLLSGTRIWEAHALTITNAPHSRHTSAAIMAQGTSGGGEVVVPVRGLTLYAKVNGDWTREVNRLAREGDLRLSSSLLENEPEEKQPLTCSTTASTSSAIPTTVKVIISGPYGGLKLDMSSYASVLLIAGGSGVTFMMGCIEECLVRKAEAVRRRRVRPRRGRAGDVEEEVVGQSRVDCVWVVRDMSTIESMSATLTYLHALATSTNAFQLNYHLYLTSPPAPLPPGPPSSLPATTKLSPYRPAISQLVRESLPPPTLPELEEGRGAKTCCSLGGLAVVACGPEGIVTESRNAVACLSIGERVRCGGVDFHGECYTL</sequence>
<comment type="caution">
    <text evidence="1">The sequence shown here is derived from an EMBL/GenBank/DDBJ whole genome shotgun (WGS) entry which is preliminary data.</text>
</comment>
<dbReference type="Proteomes" id="UP001227268">
    <property type="component" value="Unassembled WGS sequence"/>
</dbReference>